<dbReference type="EC" id="2.7.7.49" evidence="1"/>
<evidence type="ECO:0000313" key="3">
    <source>
        <dbReference type="Proteomes" id="UP000050741"/>
    </source>
</evidence>
<keyword evidence="1" id="KW-0539">Nucleus</keyword>
<evidence type="ECO:0000313" key="4">
    <source>
        <dbReference type="WBParaSite" id="GPLIN_000013500"/>
    </source>
</evidence>
<dbReference type="GO" id="GO:0046872">
    <property type="term" value="F:metal ion binding"/>
    <property type="evidence" value="ECO:0007669"/>
    <property type="project" value="UniProtKB-KW"/>
</dbReference>
<keyword evidence="1" id="KW-0548">Nucleotidyltransferase</keyword>
<dbReference type="InterPro" id="IPR000477">
    <property type="entry name" value="RT_dom"/>
</dbReference>
<comment type="function">
    <text evidence="1">Telomerase is a ribonucleoprotein enzyme essential for the replication of chromosome termini in most eukaryotes. It elongates telomeres. It is a reverse transcriptase that adds simple sequence repeats to chromosome ends by copying a template sequence within the RNA component of the enzyme.</text>
</comment>
<dbReference type="GO" id="GO:0000333">
    <property type="term" value="C:telomerase catalytic core complex"/>
    <property type="evidence" value="ECO:0007669"/>
    <property type="project" value="TreeGrafter"/>
</dbReference>
<keyword evidence="1" id="KW-0695">RNA-directed DNA polymerase</keyword>
<name>A0A183BHQ7_GLOPA</name>
<keyword evidence="3" id="KW-1185">Reference proteome</keyword>
<dbReference type="InterPro" id="IPR003545">
    <property type="entry name" value="Telomerase_RT"/>
</dbReference>
<protein>
    <recommendedName>
        <fullName evidence="1">Telomerase reverse transcriptase</fullName>
        <ecNumber evidence="1">2.7.7.49</ecNumber>
    </recommendedName>
    <alternativeName>
        <fullName evidence="1">Telomerase catalytic subunit</fullName>
    </alternativeName>
</protein>
<dbReference type="AlphaFoldDB" id="A0A183BHQ7"/>
<accession>A0A183BHQ7</accession>
<evidence type="ECO:0000259" key="2">
    <source>
        <dbReference type="PROSITE" id="PS50878"/>
    </source>
</evidence>
<dbReference type="Pfam" id="PF00078">
    <property type="entry name" value="RVT_1"/>
    <property type="match status" value="1"/>
</dbReference>
<dbReference type="Proteomes" id="UP000050741">
    <property type="component" value="Unassembled WGS sequence"/>
</dbReference>
<dbReference type="GO" id="GO:0003720">
    <property type="term" value="F:telomerase activity"/>
    <property type="evidence" value="ECO:0007669"/>
    <property type="project" value="InterPro"/>
</dbReference>
<keyword evidence="1" id="KW-0158">Chromosome</keyword>
<dbReference type="PANTHER" id="PTHR12066">
    <property type="entry name" value="TELOMERASE REVERSE TRANSCRIPTASE"/>
    <property type="match status" value="1"/>
</dbReference>
<dbReference type="WBParaSite" id="GPLIN_000013500">
    <property type="protein sequence ID" value="GPLIN_000013500"/>
    <property type="gene ID" value="GPLIN_000013500"/>
</dbReference>
<keyword evidence="1" id="KW-0460">Magnesium</keyword>
<dbReference type="PROSITE" id="PS50878">
    <property type="entry name" value="RT_POL"/>
    <property type="match status" value="1"/>
</dbReference>
<dbReference type="PANTHER" id="PTHR12066:SF0">
    <property type="entry name" value="TELOMERASE REVERSE TRANSCRIPTASE"/>
    <property type="match status" value="1"/>
</dbReference>
<dbReference type="GO" id="GO:0042162">
    <property type="term" value="F:telomeric DNA binding"/>
    <property type="evidence" value="ECO:0007669"/>
    <property type="project" value="TreeGrafter"/>
</dbReference>
<keyword evidence="1" id="KW-0479">Metal-binding</keyword>
<dbReference type="GO" id="GO:0007004">
    <property type="term" value="P:telomere maintenance via telomerase"/>
    <property type="evidence" value="ECO:0007669"/>
    <property type="project" value="TreeGrafter"/>
</dbReference>
<dbReference type="GO" id="GO:0070034">
    <property type="term" value="F:telomerase RNA binding"/>
    <property type="evidence" value="ECO:0007669"/>
    <property type="project" value="TreeGrafter"/>
</dbReference>
<reference evidence="3" key="1">
    <citation type="submission" date="2014-05" db="EMBL/GenBank/DDBJ databases">
        <title>The genome and life-stage specific transcriptomes of Globodera pallida elucidate key aspects of plant parasitism by a cyst nematode.</title>
        <authorList>
            <person name="Cotton J.A."/>
            <person name="Lilley C.J."/>
            <person name="Jones L.M."/>
            <person name="Kikuchi T."/>
            <person name="Reid A.J."/>
            <person name="Thorpe P."/>
            <person name="Tsai I.J."/>
            <person name="Beasley H."/>
            <person name="Blok V."/>
            <person name="Cock P.J.A."/>
            <person name="Van den Akker S.E."/>
            <person name="Holroyd N."/>
            <person name="Hunt M."/>
            <person name="Mantelin S."/>
            <person name="Naghra H."/>
            <person name="Pain A."/>
            <person name="Palomares-Rius J.E."/>
            <person name="Zarowiecki M."/>
            <person name="Berriman M."/>
            <person name="Jones J.T."/>
            <person name="Urwin P.E."/>
        </authorList>
    </citation>
    <scope>NUCLEOTIDE SEQUENCE [LARGE SCALE GENOMIC DNA]</scope>
    <source>
        <strain evidence="3">Lindley</strain>
    </source>
</reference>
<feature type="domain" description="Reverse transcriptase" evidence="2">
    <location>
        <begin position="277"/>
        <end position="592"/>
    </location>
</feature>
<sequence length="727" mass="84272">MAQVAEEKGKKRRHRKKCQRRKRASLNELQLKGLLSFNVDEKSWNVVKVADVLHRVKCPKLYDAKGSQWLLVDHSTHSLLEELLSSQCVHLLCQVNCQILGNISAKLRRLVPKIGRIRMRRVLNDNIPAHKRQKCAYLIAHPLERRQLRAFVGKIFLLFFCGELLDKLNMEQLCENIAATFTDLRTRGFLMSRDQISHGICFDQILWLNGLHFQLKKAIVLNILKALLNLFTHIFTSFFYSSLNYAGRIVHYRRDVWRRICSESFDLLRSERKLQLLTSADRQLVPDDQIHKLIFMPKKQTVRPIVTLRNAKVKNVLDEVRAVLRFVMRRQPILYGWGISNIRLFASAYRRLTLVHSRGQQKGQKMYFCTADVQNCYTSLEHKVLDEILREIVPPKSTFVVVNAQVTNKLYKYRKMKTEAGLSFADACSRLCCKDSEEFTSSPSQRQISSAELLQMIGQFAMRTVIREPICAITSTHGRQLRQRLFVSGRGIAQGSSLSVALCNLYLGSVERKIYPERPVEVFCRRYMDDYIMIADRKQHIEQMITALTAGMPKFGLCFGKVNTSFRTHLNQCDQIKALKAKDKLPWCGLALNPRSLSLTVDYGRYRQRRSTLSLPSGLLQPSERFHFVCGAVKRALNLRMVLLRKCARVWPAKRRASLRRDFCRFAHSYYIVRILRQLGLNPQDVFVRDFLRQISKYVWNGFRKRSLPSQVATTSTPKGPVSIFQI</sequence>
<comment type="similarity">
    <text evidence="1">Belongs to the reverse transcriptase family. Telomerase subfamily.</text>
</comment>
<keyword evidence="1" id="KW-0779">Telomere</keyword>
<keyword evidence="1" id="KW-0808">Transferase</keyword>
<dbReference type="GO" id="GO:0000781">
    <property type="term" value="C:chromosome, telomeric region"/>
    <property type="evidence" value="ECO:0007669"/>
    <property type="project" value="UniProtKB-SubCell"/>
</dbReference>
<comment type="subcellular location">
    <subcellularLocation>
        <location evidence="1">Nucleus</location>
    </subcellularLocation>
    <subcellularLocation>
        <location evidence="1">Chromosome</location>
        <location evidence="1">Telomere</location>
    </subcellularLocation>
</comment>
<evidence type="ECO:0000256" key="1">
    <source>
        <dbReference type="RuleBase" id="RU365061"/>
    </source>
</evidence>
<comment type="catalytic activity">
    <reaction evidence="1">
        <text>DNA(n) + a 2'-deoxyribonucleoside 5'-triphosphate = DNA(n+1) + diphosphate</text>
        <dbReference type="Rhea" id="RHEA:22508"/>
        <dbReference type="Rhea" id="RHEA-COMP:17339"/>
        <dbReference type="Rhea" id="RHEA-COMP:17340"/>
        <dbReference type="ChEBI" id="CHEBI:33019"/>
        <dbReference type="ChEBI" id="CHEBI:61560"/>
        <dbReference type="ChEBI" id="CHEBI:173112"/>
        <dbReference type="EC" id="2.7.7.49"/>
    </reaction>
</comment>
<reference evidence="4" key="2">
    <citation type="submission" date="2016-06" db="UniProtKB">
        <authorList>
            <consortium name="WormBaseParasite"/>
        </authorList>
    </citation>
    <scope>IDENTIFICATION</scope>
</reference>
<proteinExistence type="inferred from homology"/>
<dbReference type="PRINTS" id="PR01365">
    <property type="entry name" value="TELOMERASERT"/>
</dbReference>
<organism evidence="3 4">
    <name type="scientific">Globodera pallida</name>
    <name type="common">Potato cyst nematode worm</name>
    <name type="synonym">Heterodera pallida</name>
    <dbReference type="NCBI Taxonomy" id="36090"/>
    <lineage>
        <taxon>Eukaryota</taxon>
        <taxon>Metazoa</taxon>
        <taxon>Ecdysozoa</taxon>
        <taxon>Nematoda</taxon>
        <taxon>Chromadorea</taxon>
        <taxon>Rhabditida</taxon>
        <taxon>Tylenchina</taxon>
        <taxon>Tylenchomorpha</taxon>
        <taxon>Tylenchoidea</taxon>
        <taxon>Heteroderidae</taxon>
        <taxon>Heteroderinae</taxon>
        <taxon>Globodera</taxon>
    </lineage>
</organism>